<evidence type="ECO:0000313" key="2">
    <source>
        <dbReference type="EMBL" id="SDJ25076.1"/>
    </source>
</evidence>
<proteinExistence type="predicted"/>
<accession>A0A1G8S7B8</accession>
<feature type="domain" description="PIN" evidence="1">
    <location>
        <begin position="12"/>
        <end position="56"/>
    </location>
</feature>
<dbReference type="InterPro" id="IPR029060">
    <property type="entry name" value="PIN-like_dom_sf"/>
</dbReference>
<dbReference type="EMBL" id="FNEN01000023">
    <property type="protein sequence ID" value="SDJ25076.1"/>
    <property type="molecule type" value="Genomic_DNA"/>
</dbReference>
<dbReference type="InterPro" id="IPR002716">
    <property type="entry name" value="PIN_dom"/>
</dbReference>
<dbReference type="SUPFAM" id="SSF88723">
    <property type="entry name" value="PIN domain-like"/>
    <property type="match status" value="1"/>
</dbReference>
<dbReference type="AlphaFoldDB" id="A0A1G8S7B8"/>
<evidence type="ECO:0000313" key="3">
    <source>
        <dbReference type="Proteomes" id="UP000198853"/>
    </source>
</evidence>
<protein>
    <submittedName>
        <fullName evidence="2">PIN domain-containing protein</fullName>
    </submittedName>
</protein>
<gene>
    <name evidence="2" type="ORF">SAMN04488123_12333</name>
</gene>
<dbReference type="RefSeq" id="WP_425433702.1">
    <property type="nucleotide sequence ID" value="NZ_FNEN01000023.1"/>
</dbReference>
<dbReference type="Proteomes" id="UP000198853">
    <property type="component" value="Unassembled WGS sequence"/>
</dbReference>
<sequence>MGKGNNSFRVFVDTNVLISAMHSRESITRKLLLILSENHHLIICSHTLTEVSKVKSK</sequence>
<evidence type="ECO:0000259" key="1">
    <source>
        <dbReference type="Pfam" id="PF13638"/>
    </source>
</evidence>
<name>A0A1G8S7B8_9BACI</name>
<keyword evidence="3" id="KW-1185">Reference proteome</keyword>
<organism evidence="2 3">
    <name type="scientific">Natribacillus halophilus</name>
    <dbReference type="NCBI Taxonomy" id="549003"/>
    <lineage>
        <taxon>Bacteria</taxon>
        <taxon>Bacillati</taxon>
        <taxon>Bacillota</taxon>
        <taxon>Bacilli</taxon>
        <taxon>Bacillales</taxon>
        <taxon>Bacillaceae</taxon>
        <taxon>Natribacillus</taxon>
    </lineage>
</organism>
<dbReference type="Pfam" id="PF13638">
    <property type="entry name" value="PIN_4"/>
    <property type="match status" value="1"/>
</dbReference>
<reference evidence="2 3" key="1">
    <citation type="submission" date="2016-10" db="EMBL/GenBank/DDBJ databases">
        <authorList>
            <person name="de Groot N.N."/>
        </authorList>
    </citation>
    <scope>NUCLEOTIDE SEQUENCE [LARGE SCALE GENOMIC DNA]</scope>
    <source>
        <strain evidence="2 3">DSM 21771</strain>
    </source>
</reference>